<dbReference type="GO" id="GO:0051213">
    <property type="term" value="F:dioxygenase activity"/>
    <property type="evidence" value="ECO:0007669"/>
    <property type="project" value="UniProtKB-KW"/>
</dbReference>
<feature type="domain" description="Rieske" evidence="7">
    <location>
        <begin position="28"/>
        <end position="103"/>
    </location>
</feature>
<protein>
    <submittedName>
        <fullName evidence="8">Bifunctional 3-phenylpropionate/cinnamic acid dioxygenase ferredoxin subunit</fullName>
    </submittedName>
</protein>
<dbReference type="GO" id="GO:0051537">
    <property type="term" value="F:2 iron, 2 sulfur cluster binding"/>
    <property type="evidence" value="ECO:0007669"/>
    <property type="project" value="UniProtKB-KW"/>
</dbReference>
<keyword evidence="1" id="KW-0001">2Fe-2S</keyword>
<keyword evidence="3" id="KW-0408">Iron</keyword>
<evidence type="ECO:0000256" key="5">
    <source>
        <dbReference type="ARBA" id="ARBA00034078"/>
    </source>
</evidence>
<dbReference type="PANTHER" id="PTHR21496">
    <property type="entry name" value="FERREDOXIN-RELATED"/>
    <property type="match status" value="1"/>
</dbReference>
<keyword evidence="4" id="KW-0411">Iron-sulfur</keyword>
<dbReference type="NCBIfam" id="NF007422">
    <property type="entry name" value="PRK09965.1"/>
    <property type="match status" value="1"/>
</dbReference>
<gene>
    <name evidence="8" type="ORF">C1H84_07185</name>
</gene>
<evidence type="ECO:0000256" key="1">
    <source>
        <dbReference type="ARBA" id="ARBA00022714"/>
    </source>
</evidence>
<evidence type="ECO:0000259" key="7">
    <source>
        <dbReference type="PROSITE" id="PS51296"/>
    </source>
</evidence>
<dbReference type="Proteomes" id="UP000252167">
    <property type="component" value="Unassembled WGS sequence"/>
</dbReference>
<evidence type="ECO:0000313" key="8">
    <source>
        <dbReference type="EMBL" id="RBM01622.1"/>
    </source>
</evidence>
<dbReference type="InterPro" id="IPR036922">
    <property type="entry name" value="Rieske_2Fe-2S_sf"/>
</dbReference>
<dbReference type="InterPro" id="IPR017941">
    <property type="entry name" value="Rieske_2Fe-2S"/>
</dbReference>
<accession>A0A365YG26</accession>
<comment type="cofactor">
    <cofactor evidence="5">
        <name>[2Fe-2S] cluster</name>
        <dbReference type="ChEBI" id="CHEBI:190135"/>
    </cofactor>
</comment>
<sequence>MSYRVGPADQLPEGEALLVEAKDSGAIEDIAVFHAEDGNFYALQDECTHEVASLSEGWIDGCEVECPLHSSSFDLRTGKVLCMPATKDARTYKVNVVDGNLELDI</sequence>
<comment type="similarity">
    <text evidence="6">Belongs to the bacterial ring-hydroxylating dioxygenase ferredoxin component family.</text>
</comment>
<evidence type="ECO:0000313" key="9">
    <source>
        <dbReference type="Proteomes" id="UP000252167"/>
    </source>
</evidence>
<dbReference type="PROSITE" id="PS51296">
    <property type="entry name" value="RIESKE"/>
    <property type="match status" value="1"/>
</dbReference>
<dbReference type="PANTHER" id="PTHR21496:SF0">
    <property type="entry name" value="RIESKE DOMAIN-CONTAINING PROTEIN"/>
    <property type="match status" value="1"/>
</dbReference>
<name>A0A365YG26_9MICC</name>
<dbReference type="GO" id="GO:0016705">
    <property type="term" value="F:oxidoreductase activity, acting on paired donors, with incorporation or reduction of molecular oxygen"/>
    <property type="evidence" value="ECO:0007669"/>
    <property type="project" value="UniProtKB-ARBA"/>
</dbReference>
<dbReference type="SUPFAM" id="SSF50022">
    <property type="entry name" value="ISP domain"/>
    <property type="match status" value="1"/>
</dbReference>
<keyword evidence="9" id="KW-1185">Reference proteome</keyword>
<comment type="caution">
    <text evidence="8">The sequence shown here is derived from an EMBL/GenBank/DDBJ whole genome shotgun (WGS) entry which is preliminary data.</text>
</comment>
<keyword evidence="8" id="KW-0560">Oxidoreductase</keyword>
<dbReference type="AlphaFoldDB" id="A0A365YG26"/>
<dbReference type="CDD" id="cd03528">
    <property type="entry name" value="Rieske_RO_ferredoxin"/>
    <property type="match status" value="1"/>
</dbReference>
<dbReference type="Pfam" id="PF00355">
    <property type="entry name" value="Rieske"/>
    <property type="match status" value="1"/>
</dbReference>
<evidence type="ECO:0000256" key="4">
    <source>
        <dbReference type="ARBA" id="ARBA00023014"/>
    </source>
</evidence>
<evidence type="ECO:0000256" key="6">
    <source>
        <dbReference type="ARBA" id="ARBA00038001"/>
    </source>
</evidence>
<keyword evidence="2" id="KW-0479">Metal-binding</keyword>
<evidence type="ECO:0000256" key="2">
    <source>
        <dbReference type="ARBA" id="ARBA00022723"/>
    </source>
</evidence>
<evidence type="ECO:0000256" key="3">
    <source>
        <dbReference type="ARBA" id="ARBA00023004"/>
    </source>
</evidence>
<dbReference type="EMBL" id="POAF01000003">
    <property type="protein sequence ID" value="RBM01622.1"/>
    <property type="molecule type" value="Genomic_DNA"/>
</dbReference>
<proteinExistence type="inferred from homology"/>
<dbReference type="GO" id="GO:0004497">
    <property type="term" value="F:monooxygenase activity"/>
    <property type="evidence" value="ECO:0007669"/>
    <property type="project" value="UniProtKB-ARBA"/>
</dbReference>
<dbReference type="GO" id="GO:0046872">
    <property type="term" value="F:metal ion binding"/>
    <property type="evidence" value="ECO:0007669"/>
    <property type="project" value="UniProtKB-KW"/>
</dbReference>
<dbReference type="RefSeq" id="WP_047120077.1">
    <property type="nucleotide sequence ID" value="NZ_CM125969.1"/>
</dbReference>
<dbReference type="Gene3D" id="2.102.10.10">
    <property type="entry name" value="Rieske [2Fe-2S] iron-sulphur domain"/>
    <property type="match status" value="1"/>
</dbReference>
<keyword evidence="8" id="KW-0223">Dioxygenase</keyword>
<organism evidence="8 9">
    <name type="scientific">Glutamicibacter soli</name>
    <dbReference type="NCBI Taxonomy" id="453836"/>
    <lineage>
        <taxon>Bacteria</taxon>
        <taxon>Bacillati</taxon>
        <taxon>Actinomycetota</taxon>
        <taxon>Actinomycetes</taxon>
        <taxon>Micrococcales</taxon>
        <taxon>Micrococcaceae</taxon>
        <taxon>Glutamicibacter</taxon>
    </lineage>
</organism>
<reference evidence="8 9" key="1">
    <citation type="submission" date="2018-01" db="EMBL/GenBank/DDBJ databases">
        <title>Glutamicibacter soli strain NHPC-3 Whole genome sequence and assembly.</title>
        <authorList>
            <person name="Choudhury P."/>
            <person name="Gupta D."/>
            <person name="Sengupta K."/>
            <person name="Jawed A."/>
            <person name="Sultana N."/>
            <person name="Saha P."/>
        </authorList>
    </citation>
    <scope>NUCLEOTIDE SEQUENCE [LARGE SCALE GENOMIC DNA]</scope>
    <source>
        <strain evidence="8 9">NHPC-3</strain>
    </source>
</reference>